<evidence type="ECO:0000256" key="1">
    <source>
        <dbReference type="SAM" id="MobiDB-lite"/>
    </source>
</evidence>
<evidence type="ECO:0000256" key="2">
    <source>
        <dbReference type="SAM" id="SignalP"/>
    </source>
</evidence>
<sequence length="218" mass="23933">MDMGIIQLGSTLHAFFLCLVISVKLHQVTNEINSTIDVKRVTREHRKRNKEQLYTIRDPRQRAEQSRRGSSSTTGQVSTADDAAALGCTFFLSPNSPPPLPPPEEAAFSADPEPRRLLSSSSSAATMRRSFSFYAFLSTYASTKSPTTIMDAIAAEQLLISRTLLPLQSTEPGTDGGLPSVFCCCCSAEVEAARSSSRLRARREVRDERALRRVPAPL</sequence>
<feature type="compositionally biased region" description="Basic and acidic residues" evidence="1">
    <location>
        <begin position="57"/>
        <end position="67"/>
    </location>
</feature>
<feature type="compositionally biased region" description="Polar residues" evidence="1">
    <location>
        <begin position="68"/>
        <end position="78"/>
    </location>
</feature>
<feature type="region of interest" description="Disordered" evidence="1">
    <location>
        <begin position="99"/>
        <end position="121"/>
    </location>
</feature>
<dbReference type="Proteomes" id="UP000275267">
    <property type="component" value="Unassembled WGS sequence"/>
</dbReference>
<feature type="chain" id="PRO_5018111436" evidence="2">
    <location>
        <begin position="31"/>
        <end position="218"/>
    </location>
</feature>
<keyword evidence="2" id="KW-0732">Signal</keyword>
<name>A0A3L6QC08_PANMI</name>
<keyword evidence="4" id="KW-1185">Reference proteome</keyword>
<reference evidence="4" key="1">
    <citation type="journal article" date="2019" name="Nat. Commun.">
        <title>The genome of broomcorn millet.</title>
        <authorList>
            <person name="Zou C."/>
            <person name="Miki D."/>
            <person name="Li D."/>
            <person name="Tang Q."/>
            <person name="Xiao L."/>
            <person name="Rajput S."/>
            <person name="Deng P."/>
            <person name="Jia W."/>
            <person name="Huang R."/>
            <person name="Zhang M."/>
            <person name="Sun Y."/>
            <person name="Hu J."/>
            <person name="Fu X."/>
            <person name="Schnable P.S."/>
            <person name="Li F."/>
            <person name="Zhang H."/>
            <person name="Feng B."/>
            <person name="Zhu X."/>
            <person name="Liu R."/>
            <person name="Schnable J.C."/>
            <person name="Zhu J.-K."/>
            <person name="Zhang H."/>
        </authorList>
    </citation>
    <scope>NUCLEOTIDE SEQUENCE [LARGE SCALE GENOMIC DNA]</scope>
</reference>
<evidence type="ECO:0000313" key="4">
    <source>
        <dbReference type="Proteomes" id="UP000275267"/>
    </source>
</evidence>
<feature type="signal peptide" evidence="2">
    <location>
        <begin position="1"/>
        <end position="30"/>
    </location>
</feature>
<protein>
    <submittedName>
        <fullName evidence="3">Uncharacterized protein</fullName>
    </submittedName>
</protein>
<proteinExistence type="predicted"/>
<dbReference type="EMBL" id="PQIB02000012">
    <property type="protein sequence ID" value="RLM78241.1"/>
    <property type="molecule type" value="Genomic_DNA"/>
</dbReference>
<organism evidence="3 4">
    <name type="scientific">Panicum miliaceum</name>
    <name type="common">Proso millet</name>
    <name type="synonym">Broomcorn millet</name>
    <dbReference type="NCBI Taxonomy" id="4540"/>
    <lineage>
        <taxon>Eukaryota</taxon>
        <taxon>Viridiplantae</taxon>
        <taxon>Streptophyta</taxon>
        <taxon>Embryophyta</taxon>
        <taxon>Tracheophyta</taxon>
        <taxon>Spermatophyta</taxon>
        <taxon>Magnoliopsida</taxon>
        <taxon>Liliopsida</taxon>
        <taxon>Poales</taxon>
        <taxon>Poaceae</taxon>
        <taxon>PACMAD clade</taxon>
        <taxon>Panicoideae</taxon>
        <taxon>Panicodae</taxon>
        <taxon>Paniceae</taxon>
        <taxon>Panicinae</taxon>
        <taxon>Panicum</taxon>
        <taxon>Panicum sect. Panicum</taxon>
    </lineage>
</organism>
<gene>
    <name evidence="3" type="ORF">C2845_PM12G18210</name>
</gene>
<evidence type="ECO:0000313" key="3">
    <source>
        <dbReference type="EMBL" id="RLM78241.1"/>
    </source>
</evidence>
<comment type="caution">
    <text evidence="3">The sequence shown here is derived from an EMBL/GenBank/DDBJ whole genome shotgun (WGS) entry which is preliminary data.</text>
</comment>
<accession>A0A3L6QC08</accession>
<dbReference type="AlphaFoldDB" id="A0A3L6QC08"/>
<feature type="region of interest" description="Disordered" evidence="1">
    <location>
        <begin position="43"/>
        <end position="78"/>
    </location>
</feature>